<dbReference type="EMBL" id="MU839832">
    <property type="protein sequence ID" value="KAK1756575.1"/>
    <property type="molecule type" value="Genomic_DNA"/>
</dbReference>
<evidence type="ECO:0000313" key="1">
    <source>
        <dbReference type="EMBL" id="KAK1756575.1"/>
    </source>
</evidence>
<accession>A0AAJ0BE23</accession>
<keyword evidence="2" id="KW-1185">Reference proteome</keyword>
<dbReference type="AlphaFoldDB" id="A0AAJ0BE23"/>
<dbReference type="Proteomes" id="UP001239445">
    <property type="component" value="Unassembled WGS sequence"/>
</dbReference>
<sequence length="205" mass="22623">MTCVCKGKPEFVQQQTLAKYAGEERVASEIVFLEAGSQLDHLDDSIVLTGEEELGVCQDVFYNPTAPTASPCSHTLKFTSSDQTQNRWVAGKQALDEQLDRKVKEGSVDLAFSGSFVGIPGRLREDQSLQLNGSRSGSTADVTSCCCLVLHTPSFRVVGKVLLLCINEASRSVIIHHTVCLRGVRWMFRSRTGRKERTDLRRVSS</sequence>
<proteinExistence type="predicted"/>
<protein>
    <submittedName>
        <fullName evidence="1">Uncharacterized protein</fullName>
    </submittedName>
</protein>
<organism evidence="1 2">
    <name type="scientific">Echria macrotheca</name>
    <dbReference type="NCBI Taxonomy" id="438768"/>
    <lineage>
        <taxon>Eukaryota</taxon>
        <taxon>Fungi</taxon>
        <taxon>Dikarya</taxon>
        <taxon>Ascomycota</taxon>
        <taxon>Pezizomycotina</taxon>
        <taxon>Sordariomycetes</taxon>
        <taxon>Sordariomycetidae</taxon>
        <taxon>Sordariales</taxon>
        <taxon>Schizotheciaceae</taxon>
        <taxon>Echria</taxon>
    </lineage>
</organism>
<evidence type="ECO:0000313" key="2">
    <source>
        <dbReference type="Proteomes" id="UP001239445"/>
    </source>
</evidence>
<name>A0AAJ0BE23_9PEZI</name>
<reference evidence="1" key="1">
    <citation type="submission" date="2023-06" db="EMBL/GenBank/DDBJ databases">
        <title>Genome-scale phylogeny and comparative genomics of the fungal order Sordariales.</title>
        <authorList>
            <consortium name="Lawrence Berkeley National Laboratory"/>
            <person name="Hensen N."/>
            <person name="Bonometti L."/>
            <person name="Westerberg I."/>
            <person name="Brannstrom I.O."/>
            <person name="Guillou S."/>
            <person name="Cros-Aarteil S."/>
            <person name="Calhoun S."/>
            <person name="Haridas S."/>
            <person name="Kuo A."/>
            <person name="Mondo S."/>
            <person name="Pangilinan J."/>
            <person name="Riley R."/>
            <person name="Labutti K."/>
            <person name="Andreopoulos B."/>
            <person name="Lipzen A."/>
            <person name="Chen C."/>
            <person name="Yanf M."/>
            <person name="Daum C."/>
            <person name="Ng V."/>
            <person name="Clum A."/>
            <person name="Steindorff A."/>
            <person name="Ohm R."/>
            <person name="Martin F."/>
            <person name="Silar P."/>
            <person name="Natvig D."/>
            <person name="Lalanne C."/>
            <person name="Gautier V."/>
            <person name="Ament-Velasquez S.L."/>
            <person name="Kruys A."/>
            <person name="Hutchinson M.I."/>
            <person name="Powell A.J."/>
            <person name="Barry K."/>
            <person name="Miller A.N."/>
            <person name="Grigoriev I.V."/>
            <person name="Debuchy R."/>
            <person name="Gladieux P."/>
            <person name="Thoren M.H."/>
            <person name="Johannesson H."/>
        </authorList>
    </citation>
    <scope>NUCLEOTIDE SEQUENCE</scope>
    <source>
        <strain evidence="1">PSN4</strain>
    </source>
</reference>
<gene>
    <name evidence="1" type="ORF">QBC47DRAFT_187855</name>
</gene>
<comment type="caution">
    <text evidence="1">The sequence shown here is derived from an EMBL/GenBank/DDBJ whole genome shotgun (WGS) entry which is preliminary data.</text>
</comment>